<dbReference type="Gene3D" id="1.10.260.40">
    <property type="entry name" value="lambda repressor-like DNA-binding domains"/>
    <property type="match status" value="1"/>
</dbReference>
<evidence type="ECO:0000313" key="9">
    <source>
        <dbReference type="Proteomes" id="UP000003434"/>
    </source>
</evidence>
<dbReference type="Pfam" id="PF13377">
    <property type="entry name" value="Peripla_BP_3"/>
    <property type="match status" value="1"/>
</dbReference>
<dbReference type="SUPFAM" id="SSF47413">
    <property type="entry name" value="lambda repressor-like DNA-binding domains"/>
    <property type="match status" value="1"/>
</dbReference>
<protein>
    <submittedName>
        <fullName evidence="8">Transcriptional regulator, LacI family</fullName>
    </submittedName>
</protein>
<dbReference type="Pfam" id="PF13407">
    <property type="entry name" value="Peripla_BP_4"/>
    <property type="match status" value="1"/>
</dbReference>
<gene>
    <name evidence="8" type="ORF">HMPREF0381_2854</name>
</gene>
<dbReference type="PANTHER" id="PTHR30146:SF148">
    <property type="entry name" value="HTH-TYPE TRANSCRIPTIONAL REPRESSOR PURR-RELATED"/>
    <property type="match status" value="1"/>
</dbReference>
<feature type="domain" description="HTH cro/C1-type" evidence="7">
    <location>
        <begin position="21"/>
        <end position="67"/>
    </location>
</feature>
<keyword evidence="4" id="KW-0804">Transcription</keyword>
<dbReference type="GO" id="GO:0000976">
    <property type="term" value="F:transcription cis-regulatory region binding"/>
    <property type="evidence" value="ECO:0007669"/>
    <property type="project" value="TreeGrafter"/>
</dbReference>
<dbReference type="SMART" id="SM00354">
    <property type="entry name" value="HTH_LACI"/>
    <property type="match status" value="1"/>
</dbReference>
<keyword evidence="1" id="KW-0678">Repressor</keyword>
<comment type="caution">
    <text evidence="8">The sequence shown here is derived from an EMBL/GenBank/DDBJ whole genome shotgun (WGS) entry which is preliminary data.</text>
</comment>
<feature type="coiled-coil region" evidence="5">
    <location>
        <begin position="310"/>
        <end position="338"/>
    </location>
</feature>
<dbReference type="Gene3D" id="3.40.50.2300">
    <property type="match status" value="4"/>
</dbReference>
<dbReference type="InterPro" id="IPR000843">
    <property type="entry name" value="HTH_LacI"/>
</dbReference>
<evidence type="ECO:0000256" key="2">
    <source>
        <dbReference type="ARBA" id="ARBA00023015"/>
    </source>
</evidence>
<dbReference type="PROSITE" id="PS50932">
    <property type="entry name" value="HTH_LACI_2"/>
    <property type="match status" value="1"/>
</dbReference>
<dbReference type="Proteomes" id="UP000003434">
    <property type="component" value="Unassembled WGS sequence"/>
</dbReference>
<evidence type="ECO:0000256" key="3">
    <source>
        <dbReference type="ARBA" id="ARBA00023125"/>
    </source>
</evidence>
<dbReference type="HOGENOM" id="CLU_393665_0_0_9"/>
<evidence type="ECO:0000256" key="1">
    <source>
        <dbReference type="ARBA" id="ARBA00022491"/>
    </source>
</evidence>
<keyword evidence="5" id="KW-0175">Coiled coil</keyword>
<organism evidence="8 9">
    <name type="scientific">Lachnoanaerobaculum saburreum DSM 3986</name>
    <dbReference type="NCBI Taxonomy" id="887325"/>
    <lineage>
        <taxon>Bacteria</taxon>
        <taxon>Bacillati</taxon>
        <taxon>Bacillota</taxon>
        <taxon>Clostridia</taxon>
        <taxon>Lachnospirales</taxon>
        <taxon>Lachnospiraceae</taxon>
        <taxon>Lachnoanaerobaculum</taxon>
    </lineage>
</organism>
<dbReference type="CDD" id="cd01392">
    <property type="entry name" value="HTH_LacI"/>
    <property type="match status" value="1"/>
</dbReference>
<dbReference type="InterPro" id="IPR028082">
    <property type="entry name" value="Peripla_BP_I"/>
</dbReference>
<dbReference type="EMBL" id="AEPW01000110">
    <property type="protein sequence ID" value="EFU75260.1"/>
    <property type="molecule type" value="Genomic_DNA"/>
</dbReference>
<dbReference type="PROSITE" id="PS50943">
    <property type="entry name" value="HTH_CROC1"/>
    <property type="match status" value="1"/>
</dbReference>
<reference evidence="8 9" key="1">
    <citation type="submission" date="2010-12" db="EMBL/GenBank/DDBJ databases">
        <authorList>
            <person name="Muzny D."/>
            <person name="Qin X."/>
            <person name="Deng J."/>
            <person name="Jiang H."/>
            <person name="Liu Y."/>
            <person name="Qu J."/>
            <person name="Song X.-Z."/>
            <person name="Zhang L."/>
            <person name="Thornton R."/>
            <person name="Coyle M."/>
            <person name="Francisco L."/>
            <person name="Jackson L."/>
            <person name="Javaid M."/>
            <person name="Korchina V."/>
            <person name="Kovar C."/>
            <person name="Mata R."/>
            <person name="Mathew T."/>
            <person name="Ngo R."/>
            <person name="Nguyen L."/>
            <person name="Nguyen N."/>
            <person name="Okwuonu G."/>
            <person name="Ongeri F."/>
            <person name="Pham C."/>
            <person name="Simmons D."/>
            <person name="Wilczek-Boney K."/>
            <person name="Hale W."/>
            <person name="Jakkamsetti A."/>
            <person name="Pham P."/>
            <person name="Ruth R."/>
            <person name="San Lucas F."/>
            <person name="Warren J."/>
            <person name="Zhang J."/>
            <person name="Zhao Z."/>
            <person name="Zhou C."/>
            <person name="Zhu D."/>
            <person name="Lee S."/>
            <person name="Bess C."/>
            <person name="Blankenburg K."/>
            <person name="Forbes L."/>
            <person name="Fu Q."/>
            <person name="Gubbala S."/>
            <person name="Hirani K."/>
            <person name="Jayaseelan J.C."/>
            <person name="Lara F."/>
            <person name="Munidasa M."/>
            <person name="Palculict T."/>
            <person name="Patil S."/>
            <person name="Pu L.-L."/>
            <person name="Saada N."/>
            <person name="Tang L."/>
            <person name="Weissenberger G."/>
            <person name="Zhu Y."/>
            <person name="Hemphill L."/>
            <person name="Shang Y."/>
            <person name="Youmans B."/>
            <person name="Ayvaz T."/>
            <person name="Ross M."/>
            <person name="Santibanez J."/>
            <person name="Aqrawi P."/>
            <person name="Gross S."/>
            <person name="Joshi V."/>
            <person name="Fowler G."/>
            <person name="Nazareth L."/>
            <person name="Reid J."/>
            <person name="Worley K."/>
            <person name="Petrosino J."/>
            <person name="Highlander S."/>
            <person name="Gibbs R."/>
        </authorList>
    </citation>
    <scope>NUCLEOTIDE SEQUENCE [LARGE SCALE GENOMIC DNA]</scope>
    <source>
        <strain evidence="8 9">DSM 3986</strain>
    </source>
</reference>
<proteinExistence type="predicted"/>
<evidence type="ECO:0000259" key="7">
    <source>
        <dbReference type="PROSITE" id="PS50943"/>
    </source>
</evidence>
<dbReference type="InterPro" id="IPR025997">
    <property type="entry name" value="SBP_2_dom"/>
</dbReference>
<dbReference type="eggNOG" id="COG1879">
    <property type="taxonomic scope" value="Bacteria"/>
</dbReference>
<dbReference type="GO" id="GO:0003700">
    <property type="term" value="F:DNA-binding transcription factor activity"/>
    <property type="evidence" value="ECO:0007669"/>
    <property type="project" value="TreeGrafter"/>
</dbReference>
<dbReference type="PANTHER" id="PTHR30146">
    <property type="entry name" value="LACI-RELATED TRANSCRIPTIONAL REPRESSOR"/>
    <property type="match status" value="1"/>
</dbReference>
<dbReference type="InterPro" id="IPR010982">
    <property type="entry name" value="Lambda_DNA-bd_dom_sf"/>
</dbReference>
<keyword evidence="3" id="KW-0238">DNA-binding</keyword>
<accession>E6LSB9</accession>
<dbReference type="PROSITE" id="PS00356">
    <property type="entry name" value="HTH_LACI_1"/>
    <property type="match status" value="1"/>
</dbReference>
<evidence type="ECO:0000256" key="4">
    <source>
        <dbReference type="ARBA" id="ARBA00023163"/>
    </source>
</evidence>
<sequence length="703" mass="79681">MDVGKPHQDRYYFEIGEKMASIKDIAKMAGVSTATVSHVINKTRYVSPELVEKVEQAIKNADSPPKFVVRKQKKIRESIYQSQKKALLYICQYEDDNYAGGVWNKLKPLMENKGYNMIRCNCNNEFEMGLVDKLLRDNKEIIGAFVSVKTDELYIQKIIRSLNIPCVIIGNEVDDSAFDRVSTDVYKAAYDCTMHFIRSGHEKIAILMGDLLKSYNKDFMKGYEKALEDSGIKFKNQYVLHKDGHDKKISDMLSGLLDGKDAPSALLIANSDHIYSLYKYMMRRNIKCPKDLSIMCVGNESSAAYLNPALSMAENDFERIAEKANELMTNKIKELSENDKIEAILKKTSKILISAKMTIRDSIIGTARGPFGEKGADIHMLSLTEKEMDICRMKRYTAVIVYHYIGASFMKLHEQGVRDVFDRLGITVIAVMGCQMDFFMQKKQIQSLLMLEPDIMIAFPVNHTLTQDVFKDVIRTKTKLVFMGHVPNGFEGRGYVSCINVNERSNGRNIGRGLGDYLLLNHKKNIGIIRYGHQFYTTNQRDLAVEQIIREEYPELRICATEVFSKKDEYEKTKELLLWHPEIDGIYVSWEGPAIKVVEALHDIDREDIAVATSDLDFSVALDMAKGGCIKILSAQQPFEEGQAAALCAANALLGKTVPSFIAVEPVFVTAENLIKSWNTIYKSKAPKEIVEALQKNEQFMSE</sequence>
<dbReference type="InterPro" id="IPR046335">
    <property type="entry name" value="LacI/GalR-like_sensor"/>
</dbReference>
<dbReference type="SUPFAM" id="SSF53822">
    <property type="entry name" value="Periplasmic binding protein-like I"/>
    <property type="match status" value="2"/>
</dbReference>
<dbReference type="PRINTS" id="PR00036">
    <property type="entry name" value="HTHLACI"/>
</dbReference>
<dbReference type="eggNOG" id="COG1609">
    <property type="taxonomic scope" value="Bacteria"/>
</dbReference>
<dbReference type="InterPro" id="IPR001387">
    <property type="entry name" value="Cro/C1-type_HTH"/>
</dbReference>
<evidence type="ECO:0000256" key="5">
    <source>
        <dbReference type="SAM" id="Coils"/>
    </source>
</evidence>
<feature type="domain" description="HTH lacI-type" evidence="6">
    <location>
        <begin position="20"/>
        <end position="59"/>
    </location>
</feature>
<evidence type="ECO:0000313" key="8">
    <source>
        <dbReference type="EMBL" id="EFU75260.1"/>
    </source>
</evidence>
<dbReference type="Pfam" id="PF00356">
    <property type="entry name" value="LacI"/>
    <property type="match status" value="1"/>
</dbReference>
<dbReference type="AlphaFoldDB" id="E6LSB9"/>
<dbReference type="CDD" id="cd06267">
    <property type="entry name" value="PBP1_LacI_sugar_binding-like"/>
    <property type="match status" value="1"/>
</dbReference>
<keyword evidence="2" id="KW-0805">Transcription regulation</keyword>
<name>E6LSB9_9FIRM</name>
<evidence type="ECO:0000259" key="6">
    <source>
        <dbReference type="PROSITE" id="PS50932"/>
    </source>
</evidence>